<evidence type="ECO:0000256" key="2">
    <source>
        <dbReference type="SAM" id="Phobius"/>
    </source>
</evidence>
<evidence type="ECO:0000259" key="3">
    <source>
        <dbReference type="Pfam" id="PF07596"/>
    </source>
</evidence>
<feature type="region of interest" description="Disordered" evidence="1">
    <location>
        <begin position="131"/>
        <end position="151"/>
    </location>
</feature>
<feature type="transmembrane region" description="Helical" evidence="2">
    <location>
        <begin position="12"/>
        <end position="33"/>
    </location>
</feature>
<evidence type="ECO:0000313" key="4">
    <source>
        <dbReference type="EMBL" id="QDT55261.1"/>
    </source>
</evidence>
<dbReference type="InterPro" id="IPR045584">
    <property type="entry name" value="Pilin-like"/>
</dbReference>
<dbReference type="Pfam" id="PF07596">
    <property type="entry name" value="SBP_bac_10"/>
    <property type="match status" value="1"/>
</dbReference>
<accession>A0A517SGL2</accession>
<evidence type="ECO:0000256" key="1">
    <source>
        <dbReference type="SAM" id="MobiDB-lite"/>
    </source>
</evidence>
<dbReference type="NCBIfam" id="TIGR02532">
    <property type="entry name" value="IV_pilin_GFxxxE"/>
    <property type="match status" value="1"/>
</dbReference>
<sequence length="342" mass="36696">MAVLKARRGFTLIELLVVIAIIAILIALLLPAVQQAREAARRTQCKNNLKQIGLALHNYESTYGCFPLGYIDIVPGGAANLDGGWAWDAFLLPYIDQAPLYNTLDFNQHPYGSVSTPANRQAMTVIQPGFRCPSDNGPSTRNDNSGNAQGNGVANHALSNYMGCLGAFDGDVCVTSTTPVSSPARNNGLLTPNRCQRIRDVIDGTSNTIAIAEAMYIANQVDVNGDNIGSERQYQYGNITTAGGPNCDQIGYNSNGGFNHLRSTRKKINGPYLQAASLHRAFHSRHVGGAQFALCDGSVRFISENVDHSGTSIGNNQQFLNGPYGTYQRLGAIADGQPVGEF</sequence>
<dbReference type="Pfam" id="PF07963">
    <property type="entry name" value="N_methyl"/>
    <property type="match status" value="1"/>
</dbReference>
<dbReference type="PANTHER" id="PTHR30093:SF2">
    <property type="entry name" value="TYPE II SECRETION SYSTEM PROTEIN H"/>
    <property type="match status" value="1"/>
</dbReference>
<dbReference type="EMBL" id="CP036271">
    <property type="protein sequence ID" value="QDT55261.1"/>
    <property type="molecule type" value="Genomic_DNA"/>
</dbReference>
<keyword evidence="5" id="KW-1185">Reference proteome</keyword>
<dbReference type="InParanoid" id="A0A517SGL2"/>
<gene>
    <name evidence="4" type="primary">xcpT_39</name>
    <name evidence="4" type="ORF">Pan44_33040</name>
</gene>
<dbReference type="NCBIfam" id="TIGR04294">
    <property type="entry name" value="pre_pil_HX9DG"/>
    <property type="match status" value="1"/>
</dbReference>
<organism evidence="4 5">
    <name type="scientific">Caulifigura coniformis</name>
    <dbReference type="NCBI Taxonomy" id="2527983"/>
    <lineage>
        <taxon>Bacteria</taxon>
        <taxon>Pseudomonadati</taxon>
        <taxon>Planctomycetota</taxon>
        <taxon>Planctomycetia</taxon>
        <taxon>Planctomycetales</taxon>
        <taxon>Planctomycetaceae</taxon>
        <taxon>Caulifigura</taxon>
    </lineage>
</organism>
<dbReference type="PROSITE" id="PS00409">
    <property type="entry name" value="PROKAR_NTER_METHYL"/>
    <property type="match status" value="1"/>
</dbReference>
<keyword evidence="2" id="KW-0812">Transmembrane</keyword>
<dbReference type="InterPro" id="IPR011453">
    <property type="entry name" value="DUF1559"/>
</dbReference>
<dbReference type="KEGG" id="ccos:Pan44_33040"/>
<protein>
    <submittedName>
        <fullName evidence="4">Type II secretion system protein G</fullName>
    </submittedName>
</protein>
<name>A0A517SGL2_9PLAN</name>
<dbReference type="AlphaFoldDB" id="A0A517SGL2"/>
<keyword evidence="2" id="KW-0472">Membrane</keyword>
<feature type="compositionally biased region" description="Polar residues" evidence="1">
    <location>
        <begin position="136"/>
        <end position="151"/>
    </location>
</feature>
<dbReference type="PANTHER" id="PTHR30093">
    <property type="entry name" value="GENERAL SECRETION PATHWAY PROTEIN G"/>
    <property type="match status" value="1"/>
</dbReference>
<feature type="domain" description="DUF1559" evidence="3">
    <location>
        <begin position="34"/>
        <end position="308"/>
    </location>
</feature>
<dbReference type="InterPro" id="IPR012902">
    <property type="entry name" value="N_methyl_site"/>
</dbReference>
<reference evidence="4 5" key="1">
    <citation type="submission" date="2019-02" db="EMBL/GenBank/DDBJ databases">
        <title>Deep-cultivation of Planctomycetes and their phenomic and genomic characterization uncovers novel biology.</title>
        <authorList>
            <person name="Wiegand S."/>
            <person name="Jogler M."/>
            <person name="Boedeker C."/>
            <person name="Pinto D."/>
            <person name="Vollmers J."/>
            <person name="Rivas-Marin E."/>
            <person name="Kohn T."/>
            <person name="Peeters S.H."/>
            <person name="Heuer A."/>
            <person name="Rast P."/>
            <person name="Oberbeckmann S."/>
            <person name="Bunk B."/>
            <person name="Jeske O."/>
            <person name="Meyerdierks A."/>
            <person name="Storesund J.E."/>
            <person name="Kallscheuer N."/>
            <person name="Luecker S."/>
            <person name="Lage O.M."/>
            <person name="Pohl T."/>
            <person name="Merkel B.J."/>
            <person name="Hornburger P."/>
            <person name="Mueller R.-W."/>
            <person name="Bruemmer F."/>
            <person name="Labrenz M."/>
            <person name="Spormann A.M."/>
            <person name="Op den Camp H."/>
            <person name="Overmann J."/>
            <person name="Amann R."/>
            <person name="Jetten M.S.M."/>
            <person name="Mascher T."/>
            <person name="Medema M.H."/>
            <person name="Devos D.P."/>
            <person name="Kaster A.-K."/>
            <person name="Ovreas L."/>
            <person name="Rohde M."/>
            <person name="Galperin M.Y."/>
            <person name="Jogler C."/>
        </authorList>
    </citation>
    <scope>NUCLEOTIDE SEQUENCE [LARGE SCALE GENOMIC DNA]</scope>
    <source>
        <strain evidence="4 5">Pan44</strain>
    </source>
</reference>
<proteinExistence type="predicted"/>
<dbReference type="Proteomes" id="UP000315700">
    <property type="component" value="Chromosome"/>
</dbReference>
<dbReference type="Gene3D" id="3.30.700.10">
    <property type="entry name" value="Glycoprotein, Type 4 Pilin"/>
    <property type="match status" value="1"/>
</dbReference>
<evidence type="ECO:0000313" key="5">
    <source>
        <dbReference type="Proteomes" id="UP000315700"/>
    </source>
</evidence>
<dbReference type="SUPFAM" id="SSF54523">
    <property type="entry name" value="Pili subunits"/>
    <property type="match status" value="1"/>
</dbReference>
<dbReference type="RefSeq" id="WP_261342587.1">
    <property type="nucleotide sequence ID" value="NZ_CP036271.1"/>
</dbReference>
<keyword evidence="2" id="KW-1133">Transmembrane helix</keyword>
<dbReference type="InterPro" id="IPR027558">
    <property type="entry name" value="Pre_pil_HX9DG_C"/>
</dbReference>